<feature type="binding site" evidence="6">
    <location>
        <position position="254"/>
    </location>
    <ligand>
        <name>ATP</name>
        <dbReference type="ChEBI" id="CHEBI:30616"/>
    </ligand>
</feature>
<evidence type="ECO:0000256" key="6">
    <source>
        <dbReference type="PROSITE-ProRule" id="PRU10141"/>
    </source>
</evidence>
<keyword evidence="11" id="KW-1185">Reference proteome</keyword>
<keyword evidence="2" id="KW-0808">Transferase</keyword>
<feature type="domain" description="Protein kinase" evidence="9">
    <location>
        <begin position="227"/>
        <end position="495"/>
    </location>
</feature>
<keyword evidence="8" id="KW-1133">Transmembrane helix</keyword>
<feature type="compositionally biased region" description="Basic and acidic residues" evidence="7">
    <location>
        <begin position="110"/>
        <end position="119"/>
    </location>
</feature>
<dbReference type="CDD" id="cd13999">
    <property type="entry name" value="STKc_MAP3K-like"/>
    <property type="match status" value="1"/>
</dbReference>
<evidence type="ECO:0000256" key="2">
    <source>
        <dbReference type="ARBA" id="ARBA00022679"/>
    </source>
</evidence>
<dbReference type="PROSITE" id="PS00107">
    <property type="entry name" value="PROTEIN_KINASE_ATP"/>
    <property type="match status" value="1"/>
</dbReference>
<keyword evidence="4" id="KW-0418">Kinase</keyword>
<dbReference type="AlphaFoldDB" id="A0A836BRP0"/>
<dbReference type="EMBL" id="JAEHOE010000109">
    <property type="protein sequence ID" value="KAG2486626.1"/>
    <property type="molecule type" value="Genomic_DNA"/>
</dbReference>
<dbReference type="Gene3D" id="3.30.200.20">
    <property type="entry name" value="Phosphorylase Kinase, domain 1"/>
    <property type="match status" value="1"/>
</dbReference>
<dbReference type="InterPro" id="IPR017441">
    <property type="entry name" value="Protein_kinase_ATP_BS"/>
</dbReference>
<dbReference type="Pfam" id="PF07714">
    <property type="entry name" value="PK_Tyr_Ser-Thr"/>
    <property type="match status" value="1"/>
</dbReference>
<feature type="region of interest" description="Disordered" evidence="7">
    <location>
        <begin position="558"/>
        <end position="594"/>
    </location>
</feature>
<dbReference type="SMART" id="SM00220">
    <property type="entry name" value="S_TKc"/>
    <property type="match status" value="1"/>
</dbReference>
<dbReference type="InterPro" id="IPR000719">
    <property type="entry name" value="Prot_kinase_dom"/>
</dbReference>
<dbReference type="GO" id="GO:0004674">
    <property type="term" value="F:protein serine/threonine kinase activity"/>
    <property type="evidence" value="ECO:0007669"/>
    <property type="project" value="UniProtKB-KW"/>
</dbReference>
<keyword evidence="3 6" id="KW-0547">Nucleotide-binding</keyword>
<evidence type="ECO:0000256" key="7">
    <source>
        <dbReference type="SAM" id="MobiDB-lite"/>
    </source>
</evidence>
<evidence type="ECO:0000259" key="9">
    <source>
        <dbReference type="PROSITE" id="PS50011"/>
    </source>
</evidence>
<evidence type="ECO:0000256" key="8">
    <source>
        <dbReference type="SAM" id="Phobius"/>
    </source>
</evidence>
<dbReference type="InterPro" id="IPR001245">
    <property type="entry name" value="Ser-Thr/Tyr_kinase_cat_dom"/>
</dbReference>
<dbReference type="GO" id="GO:0005524">
    <property type="term" value="F:ATP binding"/>
    <property type="evidence" value="ECO:0007669"/>
    <property type="project" value="UniProtKB-UniRule"/>
</dbReference>
<dbReference type="PANTHER" id="PTHR44329">
    <property type="entry name" value="SERINE/THREONINE-PROTEIN KINASE TNNI3K-RELATED"/>
    <property type="match status" value="1"/>
</dbReference>
<organism evidence="10 11">
    <name type="scientific">Edaphochlamys debaryana</name>
    <dbReference type="NCBI Taxonomy" id="47281"/>
    <lineage>
        <taxon>Eukaryota</taxon>
        <taxon>Viridiplantae</taxon>
        <taxon>Chlorophyta</taxon>
        <taxon>core chlorophytes</taxon>
        <taxon>Chlorophyceae</taxon>
        <taxon>CS clade</taxon>
        <taxon>Chlamydomonadales</taxon>
        <taxon>Chlamydomonadales incertae sedis</taxon>
        <taxon>Edaphochlamys</taxon>
    </lineage>
</organism>
<feature type="compositionally biased region" description="Pro residues" evidence="7">
    <location>
        <begin position="563"/>
        <end position="580"/>
    </location>
</feature>
<feature type="transmembrane region" description="Helical" evidence="8">
    <location>
        <begin position="64"/>
        <end position="86"/>
    </location>
</feature>
<keyword evidence="8" id="KW-0472">Membrane</keyword>
<dbReference type="OrthoDB" id="543893at2759"/>
<dbReference type="InterPro" id="IPR051681">
    <property type="entry name" value="Ser/Thr_Kinases-Pseudokinases"/>
</dbReference>
<evidence type="ECO:0000256" key="5">
    <source>
        <dbReference type="ARBA" id="ARBA00022840"/>
    </source>
</evidence>
<evidence type="ECO:0000256" key="1">
    <source>
        <dbReference type="ARBA" id="ARBA00022527"/>
    </source>
</evidence>
<protein>
    <recommendedName>
        <fullName evidence="9">Protein kinase domain-containing protein</fullName>
    </recommendedName>
</protein>
<accession>A0A836BRP0</accession>
<feature type="compositionally biased region" description="Gly residues" evidence="7">
    <location>
        <begin position="582"/>
        <end position="594"/>
    </location>
</feature>
<evidence type="ECO:0000256" key="4">
    <source>
        <dbReference type="ARBA" id="ARBA00022777"/>
    </source>
</evidence>
<dbReference type="SUPFAM" id="SSF56112">
    <property type="entry name" value="Protein kinase-like (PK-like)"/>
    <property type="match status" value="1"/>
</dbReference>
<evidence type="ECO:0000256" key="3">
    <source>
        <dbReference type="ARBA" id="ARBA00022741"/>
    </source>
</evidence>
<name>A0A836BRP0_9CHLO</name>
<feature type="region of interest" description="Disordered" evidence="7">
    <location>
        <begin position="97"/>
        <end position="154"/>
    </location>
</feature>
<sequence>MDDSCVARFGPLGCYRFNFPKVSRPPSSMWSSGAADTAGPSSGGADLSPGDDDEGGDSDRPAMLGGVIAGVLGGVILLAGMGFVAVRGLRVCGVPSLLGPKSRGGGTRPGEGRADRDSPLDPPSRRVRPGNVTPTAREPFLDKGVPSPVAGSTTASGSVAIAMSTGPVVQASFLLSDPLVPITALTPPRADMQLLSTGTGPGADGAGGAPSGAEALKAEGEDNAVKLLPDATIGKGFFGRVVEGVYQGQRVAVKVVSDAHQFGGPGESLIRSFAQEVEVLGRCTHPNVVRLLAACLTPPRLCLVMELMETSLDRVLYGKPESTPLPLPTVLHISLEVAKGLEYLHPTITHRDLKPGNVLLNEPHSPRPTAKLADFGLSRLRSTVVPTVTPDAGTPAYLAPEGFDAANYVITHQADMYSLAVLVWEMLAGSKPWQGCSLYEVAHALTTRGARLPLDSLPEARCPPRLRALLQQCWERDPRRRPAAAEAVKALSMVLAEVEGTGQLQRATSLAFSAAEVSTPPPPRVLAESMTPSAMPQLASVASGQGVSGILEPRLDAFADAAPGPPRGVPGPQPGPPRPEQGPGGAAGGPGQGQGKLAVVRVRSNMPEQSEILLLSVGQSFPADSGFGALALSAVDTPPSVSTGPTPPGAVQDPSALCNRAGNAALAAATAVPELRAAASPLAAASAAALDGYSLEGPLASARLLVGVSVGAAAGAPVNDWSGYTGGLAVE</sequence>
<keyword evidence="1" id="KW-0723">Serine/threonine-protein kinase</keyword>
<comment type="caution">
    <text evidence="10">The sequence shown here is derived from an EMBL/GenBank/DDBJ whole genome shotgun (WGS) entry which is preliminary data.</text>
</comment>
<evidence type="ECO:0000313" key="10">
    <source>
        <dbReference type="EMBL" id="KAG2486626.1"/>
    </source>
</evidence>
<gene>
    <name evidence="10" type="ORF">HYH03_014683</name>
</gene>
<reference evidence="10" key="1">
    <citation type="journal article" date="2020" name="bioRxiv">
        <title>Comparative genomics of Chlamydomonas.</title>
        <authorList>
            <person name="Craig R.J."/>
            <person name="Hasan A.R."/>
            <person name="Ness R.W."/>
            <person name="Keightley P.D."/>
        </authorList>
    </citation>
    <scope>NUCLEOTIDE SEQUENCE</scope>
    <source>
        <strain evidence="10">CCAP 11/70</strain>
    </source>
</reference>
<keyword evidence="5 6" id="KW-0067">ATP-binding</keyword>
<dbReference type="Proteomes" id="UP000612055">
    <property type="component" value="Unassembled WGS sequence"/>
</dbReference>
<dbReference type="PROSITE" id="PS00108">
    <property type="entry name" value="PROTEIN_KINASE_ST"/>
    <property type="match status" value="1"/>
</dbReference>
<dbReference type="InterPro" id="IPR008271">
    <property type="entry name" value="Ser/Thr_kinase_AS"/>
</dbReference>
<evidence type="ECO:0000313" key="11">
    <source>
        <dbReference type="Proteomes" id="UP000612055"/>
    </source>
</evidence>
<dbReference type="InterPro" id="IPR011009">
    <property type="entry name" value="Kinase-like_dom_sf"/>
</dbReference>
<dbReference type="Gene3D" id="1.10.510.10">
    <property type="entry name" value="Transferase(Phosphotransferase) domain 1"/>
    <property type="match status" value="1"/>
</dbReference>
<dbReference type="PROSITE" id="PS50011">
    <property type="entry name" value="PROTEIN_KINASE_DOM"/>
    <property type="match status" value="1"/>
</dbReference>
<proteinExistence type="predicted"/>
<keyword evidence="8" id="KW-0812">Transmembrane</keyword>
<feature type="region of interest" description="Disordered" evidence="7">
    <location>
        <begin position="24"/>
        <end position="61"/>
    </location>
</feature>